<evidence type="ECO:0000256" key="3">
    <source>
        <dbReference type="ARBA" id="ARBA00023163"/>
    </source>
</evidence>
<dbReference type="InterPro" id="IPR027417">
    <property type="entry name" value="P-loop_NTPase"/>
</dbReference>
<dbReference type="InterPro" id="IPR041617">
    <property type="entry name" value="TPR_MalT"/>
</dbReference>
<dbReference type="InterPro" id="IPR011990">
    <property type="entry name" value="TPR-like_helical_dom_sf"/>
</dbReference>
<evidence type="ECO:0000256" key="2">
    <source>
        <dbReference type="ARBA" id="ARBA00023125"/>
    </source>
</evidence>
<dbReference type="CDD" id="cd06170">
    <property type="entry name" value="LuxR_C_like"/>
    <property type="match status" value="1"/>
</dbReference>
<dbReference type="SUPFAM" id="SSF52540">
    <property type="entry name" value="P-loop containing nucleoside triphosphate hydrolases"/>
    <property type="match status" value="1"/>
</dbReference>
<evidence type="ECO:0000313" key="7">
    <source>
        <dbReference type="Proteomes" id="UP000675409"/>
    </source>
</evidence>
<evidence type="ECO:0000256" key="4">
    <source>
        <dbReference type="SAM" id="MobiDB-lite"/>
    </source>
</evidence>
<reference evidence="6 7" key="1">
    <citation type="journal article" date="2021" name="Arch. Microbiol.">
        <title>Myceligenerans indicum sp. nov., an actinobacterium isolated from mangrove sediment of Sundarbans, India.</title>
        <authorList>
            <person name="Asha K."/>
            <person name="Bhadury P."/>
        </authorList>
    </citation>
    <scope>NUCLEOTIDE SEQUENCE [LARGE SCALE GENOMIC DNA]</scope>
    <source>
        <strain evidence="6 7">I2</strain>
    </source>
</reference>
<dbReference type="PANTHER" id="PTHR44688">
    <property type="entry name" value="DNA-BINDING TRANSCRIPTIONAL ACTIVATOR DEVR_DOSR"/>
    <property type="match status" value="1"/>
</dbReference>
<organism evidence="6 7">
    <name type="scientific">Myceligenerans indicum</name>
    <dbReference type="NCBI Taxonomy" id="2593663"/>
    <lineage>
        <taxon>Bacteria</taxon>
        <taxon>Bacillati</taxon>
        <taxon>Actinomycetota</taxon>
        <taxon>Actinomycetes</taxon>
        <taxon>Micrococcales</taxon>
        <taxon>Promicromonosporaceae</taxon>
        <taxon>Myceligenerans</taxon>
    </lineage>
</organism>
<keyword evidence="7" id="KW-1185">Reference proteome</keyword>
<feature type="region of interest" description="Disordered" evidence="4">
    <location>
        <begin position="844"/>
        <end position="863"/>
    </location>
</feature>
<dbReference type="Pfam" id="PF00196">
    <property type="entry name" value="GerE"/>
    <property type="match status" value="1"/>
</dbReference>
<accession>A0ABS1LF73</accession>
<dbReference type="Gene3D" id="1.25.40.10">
    <property type="entry name" value="Tetratricopeptide repeat domain"/>
    <property type="match status" value="1"/>
</dbReference>
<dbReference type="RefSeq" id="WP_201844715.1">
    <property type="nucleotide sequence ID" value="NZ_JABBYC010000001.1"/>
</dbReference>
<dbReference type="InterPro" id="IPR000792">
    <property type="entry name" value="Tscrpt_reg_LuxR_C"/>
</dbReference>
<comment type="caution">
    <text evidence="6">The sequence shown here is derived from an EMBL/GenBank/DDBJ whole genome shotgun (WGS) entry which is preliminary data.</text>
</comment>
<dbReference type="PROSITE" id="PS50043">
    <property type="entry name" value="HTH_LUXR_2"/>
    <property type="match status" value="1"/>
</dbReference>
<dbReference type="InterPro" id="IPR041664">
    <property type="entry name" value="AAA_16"/>
</dbReference>
<dbReference type="SUPFAM" id="SSF46894">
    <property type="entry name" value="C-terminal effector domain of the bipartite response regulators"/>
    <property type="match status" value="1"/>
</dbReference>
<dbReference type="InterPro" id="IPR036388">
    <property type="entry name" value="WH-like_DNA-bd_sf"/>
</dbReference>
<dbReference type="Pfam" id="PF13191">
    <property type="entry name" value="AAA_16"/>
    <property type="match status" value="1"/>
</dbReference>
<dbReference type="EMBL" id="JABBYC010000001">
    <property type="protein sequence ID" value="MBL0884906.1"/>
    <property type="molecule type" value="Genomic_DNA"/>
</dbReference>
<dbReference type="Pfam" id="PF17874">
    <property type="entry name" value="TPR_MalT"/>
    <property type="match status" value="1"/>
</dbReference>
<evidence type="ECO:0000259" key="5">
    <source>
        <dbReference type="PROSITE" id="PS50043"/>
    </source>
</evidence>
<dbReference type="Gene3D" id="3.40.50.300">
    <property type="entry name" value="P-loop containing nucleotide triphosphate hydrolases"/>
    <property type="match status" value="1"/>
</dbReference>
<sequence length="923" mass="97855">MVFPGTRLSIPAPRRALVSRPRLTERLDSVHDAMPRLLLVVAPAGFGKTTLLTQWLTKARTAGAEPRRVAWLSIAAGDDLDRFLTGLVMAVARADHDGLMAAEAAGALESGAGIASDAVIAGLIDELDSADGTTVIALDDYHLVTSQAVHDAVDLLTANLPPHVMVAMTTRVDPPLRLPRLRARGELLEIRAADLQFTLGEARAFLNEAMGLDLADAELRALESRTEGWAAGLQLAGLSVRGRSPSEVADFVDAFAGSHGYVLDYLLEEVLDSQPAEVREFLLTTSLLGELTGSLCDAVTGRKDGRRMLERLERSGLFVTGLDDSRQWFRYHQLFADALRAQLALRQPEHEPGLHRAAARWYAAHEMLPEAIGHALDAGSSTDAAELLELALPRLKRSRQDLIVRAALDRLPDDLIRGHPLLAAFAGWARLSIGDLAGARPWLHGTGVEHRRAGTPVAGLGAAVPDAFHRELDGELDELPATVESYRAVLAQASGDVVGTVKHARRSLEFAPTDDHYTRGAAGGLLALAQWASGDIDEAITSFSAAIGNLRAGGTLASALGSTVVIGSMQLAAGRTGQARRAYERALEEAEKSPAAASVVGDLHVGLAEVLVEQGDVAGATAHLDTAAGLGAGAGLPENDFRRHVVLARLALARGETGQAVDALDAATSAFLPGFLPEVQPLPAVRARVLIAAGRLDEASEWARQKSIAGPPADGLPDYASEYDMLTWARLEIRERHSGDHALTALAAWLAAAAEQLDGTSRGRGRIDAAIAAALAEDARGARESAVDRLEPAVLWSASGGSARAFLDDGPPMQALLAAVAERGGPAGKRAREILALHAVARQGSALPPRSPGRTPQGPIEPLSEREREVLRLLDSELSGPEISKELYVSINTFRTHTKSTFLKLGVTTRRAAVARARELGLL</sequence>
<gene>
    <name evidence="6" type="ORF">HGK34_01185</name>
</gene>
<keyword evidence="1" id="KW-0805">Transcription regulation</keyword>
<dbReference type="InterPro" id="IPR016032">
    <property type="entry name" value="Sig_transdc_resp-reg_C-effctor"/>
</dbReference>
<feature type="domain" description="HTH luxR-type" evidence="5">
    <location>
        <begin position="856"/>
        <end position="921"/>
    </location>
</feature>
<name>A0ABS1LF73_9MICO</name>
<keyword evidence="2" id="KW-0238">DNA-binding</keyword>
<dbReference type="Proteomes" id="UP000675409">
    <property type="component" value="Unassembled WGS sequence"/>
</dbReference>
<dbReference type="PANTHER" id="PTHR44688:SF16">
    <property type="entry name" value="DNA-BINDING TRANSCRIPTIONAL ACTIVATOR DEVR_DOSR"/>
    <property type="match status" value="1"/>
</dbReference>
<dbReference type="Pfam" id="PF25873">
    <property type="entry name" value="WHD_MalT"/>
    <property type="match status" value="1"/>
</dbReference>
<evidence type="ECO:0000313" key="6">
    <source>
        <dbReference type="EMBL" id="MBL0884906.1"/>
    </source>
</evidence>
<protein>
    <submittedName>
        <fullName evidence="6">AAA family ATPase</fullName>
    </submittedName>
</protein>
<dbReference type="SUPFAM" id="SSF48452">
    <property type="entry name" value="TPR-like"/>
    <property type="match status" value="1"/>
</dbReference>
<evidence type="ECO:0000256" key="1">
    <source>
        <dbReference type="ARBA" id="ARBA00023015"/>
    </source>
</evidence>
<dbReference type="Gene3D" id="1.10.10.10">
    <property type="entry name" value="Winged helix-like DNA-binding domain superfamily/Winged helix DNA-binding domain"/>
    <property type="match status" value="1"/>
</dbReference>
<dbReference type="SMART" id="SM00421">
    <property type="entry name" value="HTH_LUXR"/>
    <property type="match status" value="1"/>
</dbReference>
<keyword evidence="3" id="KW-0804">Transcription</keyword>
<dbReference type="InterPro" id="IPR059106">
    <property type="entry name" value="WHD_MalT"/>
</dbReference>
<proteinExistence type="predicted"/>